<proteinExistence type="predicted"/>
<gene>
    <name evidence="1" type="ORF">CSUNSWCD_860</name>
</gene>
<name>M5INS8_9BACT</name>
<dbReference type="STRING" id="1244083.CSUNSWCD_860"/>
<organism evidence="1 2">
    <name type="scientific">Campylobacter showae CSUNSWCD</name>
    <dbReference type="NCBI Taxonomy" id="1244083"/>
    <lineage>
        <taxon>Bacteria</taxon>
        <taxon>Pseudomonadati</taxon>
        <taxon>Campylobacterota</taxon>
        <taxon>Epsilonproteobacteria</taxon>
        <taxon>Campylobacterales</taxon>
        <taxon>Campylobacteraceae</taxon>
        <taxon>Campylobacter</taxon>
    </lineage>
</organism>
<evidence type="ECO:0000313" key="1">
    <source>
        <dbReference type="EMBL" id="EKU10534.1"/>
    </source>
</evidence>
<reference evidence="1 2" key="1">
    <citation type="journal article" date="2013" name="Genome Announc.">
        <title>Genome Sequence of Campylobacter showae UNSWCD, Isolated from a Patient with Crohn's Disease.</title>
        <authorList>
            <person name="Tay A.P."/>
            <person name="Kaakoush N.O."/>
            <person name="Deshpande N.P."/>
            <person name="Chen Z."/>
            <person name="Mitchell H."/>
            <person name="Wilkins M.R."/>
        </authorList>
    </citation>
    <scope>NUCLEOTIDE SEQUENCE [LARGE SCALE GENOMIC DNA]</scope>
    <source>
        <strain evidence="1 2">CSUNSWCD</strain>
    </source>
</reference>
<accession>M5INS8</accession>
<sequence length="61" mass="7224">MFFRCFKFGLWLARYFCVARFYFKFTTSALNLSTHTNLTSNFKNRLQTLGALNLRYDSAPL</sequence>
<evidence type="ECO:0000313" key="2">
    <source>
        <dbReference type="Proteomes" id="UP000011939"/>
    </source>
</evidence>
<dbReference type="EMBL" id="AMZQ01000012">
    <property type="protein sequence ID" value="EKU10534.1"/>
    <property type="molecule type" value="Genomic_DNA"/>
</dbReference>
<dbReference type="Proteomes" id="UP000011939">
    <property type="component" value="Unassembled WGS sequence"/>
</dbReference>
<dbReference type="PATRIC" id="fig|1244083.3.peg.2103"/>
<dbReference type="AlphaFoldDB" id="M5INS8"/>
<comment type="caution">
    <text evidence="1">The sequence shown here is derived from an EMBL/GenBank/DDBJ whole genome shotgun (WGS) entry which is preliminary data.</text>
</comment>
<protein>
    <submittedName>
        <fullName evidence="1">Uncharacterized protein</fullName>
    </submittedName>
</protein>